<sequence>MGTTALYFSESERECSLVNTLANDSASRCLLARSLDDCDAGRAILPYVDFLYCRGDQGGRFFPSQMLLLLWLGTLFVALGSTASSYLCPALVHISKSLQLSQGVAGVTFLAFGNGAPDTIATIASIRRDRTALAIGELFGGGTYVATIVVGLIFINNDFELIQSSLLRDIIFYLGASFWAFTLYLDGCIKLADAVGFIALYFVYITVAVCGQKFVAGVSKIKFRRQDSASRRVSRVSFHNVDKEISQSFCSSSHSKGDKCEESQDLASLAEADDVVNTPPPFLTRPRLRRSSSGISLHHHHENAIYYFTASVEEQRAESPEAVEPRRPSRTSQASFNFAASSVFPGETTPLLSQSSDEKAPPTYSEWIEFLLHISPVEPGEWRAKNLCCKVYDVLTLPISLVLVLTIPVVDHENRRANWSRPLNALHCITGPIVALSVSGILTVRIGDVVPAWCVAVTLGLALAGLVWFTSSAHEPPRYHLVFAYVGFAMSITWIYGIATEIVALLKAFGALYGISDVILGMTVLAWGNNIGDLVTNLSLSRQGFPQMAMAACFAGPVLALLLGIGVAFSMNLVSRSVSSIELHYSVLLPLIYGALVFVLFALLLSALELVSAMTVRSSGSCESPPARCWRTHNPGRRLRRRAPKPEWPHESHPVLRYLHLKAAGARTTRLFSRRRRGRAQFANLEILPSIPRCPRRWRAPGVPIPAKTVARLPTKAHSRHSHDPERVPLRVLPSPTQGSVVASLKCDDCEVSQSCCSESQGSSSTSPQSAMSVATASRFSDADCLDSVNSRRNGVGLESVRDTPPDATKASDQATVSSVKPSQVAETKECHGHHTVEYPHALESSHHITEDQSYTSKGDVQQSGAPAKISEHQADLETGEDLTRLACNGVEPVPAKIVRGPESVVAVIGGHVQLSVLFVGAPAPQVTWTKGGKPVLPAGDRVNVSNDVPCRSELRIRDACCDDSGKYQVVVENSLGSDSGFASVKVEGKCRHTFHFRH</sequence>
<comment type="caution">
    <text evidence="1">The sequence shown here is derived from an EMBL/GenBank/DDBJ whole genome shotgun (WGS) entry which is preliminary data.</text>
</comment>
<keyword evidence="2" id="KW-1185">Reference proteome</keyword>
<accession>A0ACB7TE78</accession>
<dbReference type="EMBL" id="CM023481">
    <property type="protein sequence ID" value="KAH6944546.1"/>
    <property type="molecule type" value="Genomic_DNA"/>
</dbReference>
<proteinExistence type="predicted"/>
<protein>
    <submittedName>
        <fullName evidence="1">Uncharacterized protein</fullName>
    </submittedName>
</protein>
<organism evidence="1 2">
    <name type="scientific">Hyalomma asiaticum</name>
    <name type="common">Tick</name>
    <dbReference type="NCBI Taxonomy" id="266040"/>
    <lineage>
        <taxon>Eukaryota</taxon>
        <taxon>Metazoa</taxon>
        <taxon>Ecdysozoa</taxon>
        <taxon>Arthropoda</taxon>
        <taxon>Chelicerata</taxon>
        <taxon>Arachnida</taxon>
        <taxon>Acari</taxon>
        <taxon>Parasitiformes</taxon>
        <taxon>Ixodida</taxon>
        <taxon>Ixodoidea</taxon>
        <taxon>Ixodidae</taxon>
        <taxon>Hyalomminae</taxon>
        <taxon>Hyalomma</taxon>
    </lineage>
</organism>
<dbReference type="Proteomes" id="UP000821845">
    <property type="component" value="Chromosome 1"/>
</dbReference>
<evidence type="ECO:0000313" key="1">
    <source>
        <dbReference type="EMBL" id="KAH6944546.1"/>
    </source>
</evidence>
<name>A0ACB7TE78_HYAAI</name>
<gene>
    <name evidence="1" type="ORF">HPB50_003836</name>
</gene>
<evidence type="ECO:0000313" key="2">
    <source>
        <dbReference type="Proteomes" id="UP000821845"/>
    </source>
</evidence>
<reference evidence="1" key="1">
    <citation type="submission" date="2020-05" db="EMBL/GenBank/DDBJ databases">
        <title>Large-scale comparative analyses of tick genomes elucidate their genetic diversity and vector capacities.</title>
        <authorList>
            <person name="Jia N."/>
            <person name="Wang J."/>
            <person name="Shi W."/>
            <person name="Du L."/>
            <person name="Sun Y."/>
            <person name="Zhan W."/>
            <person name="Jiang J."/>
            <person name="Wang Q."/>
            <person name="Zhang B."/>
            <person name="Ji P."/>
            <person name="Sakyi L.B."/>
            <person name="Cui X."/>
            <person name="Yuan T."/>
            <person name="Jiang B."/>
            <person name="Yang W."/>
            <person name="Lam T.T.-Y."/>
            <person name="Chang Q."/>
            <person name="Ding S."/>
            <person name="Wang X."/>
            <person name="Zhu J."/>
            <person name="Ruan X."/>
            <person name="Zhao L."/>
            <person name="Wei J."/>
            <person name="Que T."/>
            <person name="Du C."/>
            <person name="Cheng J."/>
            <person name="Dai P."/>
            <person name="Han X."/>
            <person name="Huang E."/>
            <person name="Gao Y."/>
            <person name="Liu J."/>
            <person name="Shao H."/>
            <person name="Ye R."/>
            <person name="Li L."/>
            <person name="Wei W."/>
            <person name="Wang X."/>
            <person name="Wang C."/>
            <person name="Yang T."/>
            <person name="Huo Q."/>
            <person name="Li W."/>
            <person name="Guo W."/>
            <person name="Chen H."/>
            <person name="Zhou L."/>
            <person name="Ni X."/>
            <person name="Tian J."/>
            <person name="Zhou Y."/>
            <person name="Sheng Y."/>
            <person name="Liu T."/>
            <person name="Pan Y."/>
            <person name="Xia L."/>
            <person name="Li J."/>
            <person name="Zhao F."/>
            <person name="Cao W."/>
        </authorList>
    </citation>
    <scope>NUCLEOTIDE SEQUENCE</scope>
    <source>
        <strain evidence="1">Hyas-2018</strain>
    </source>
</reference>